<feature type="non-terminal residue" evidence="1">
    <location>
        <position position="1"/>
    </location>
</feature>
<evidence type="ECO:0000313" key="1">
    <source>
        <dbReference type="EMBL" id="SVC66797.1"/>
    </source>
</evidence>
<proteinExistence type="predicted"/>
<accession>A0A382P1Y3</accession>
<sequence>KEMGKDYKNVVVAKYSESENFSHKDRFQNDDYYKLNQAYGTSEPFVPNDWWIFNVALMHRSFFEELKAWNCVYETCPIAHADMAIRAQRGQCKVKMTEYPMLICDHSPSTKGDHAPIHFGQTEHDAPLFRSNFSSFEQPLDWKSSPNIWDRRFE</sequence>
<dbReference type="EMBL" id="UINC01103977">
    <property type="protein sequence ID" value="SVC66797.1"/>
    <property type="molecule type" value="Genomic_DNA"/>
</dbReference>
<protein>
    <submittedName>
        <fullName evidence="1">Uncharacterized protein</fullName>
    </submittedName>
</protein>
<gene>
    <name evidence="1" type="ORF">METZ01_LOCUS319651</name>
</gene>
<organism evidence="1">
    <name type="scientific">marine metagenome</name>
    <dbReference type="NCBI Taxonomy" id="408172"/>
    <lineage>
        <taxon>unclassified sequences</taxon>
        <taxon>metagenomes</taxon>
        <taxon>ecological metagenomes</taxon>
    </lineage>
</organism>
<name>A0A382P1Y3_9ZZZZ</name>
<reference evidence="1" key="1">
    <citation type="submission" date="2018-05" db="EMBL/GenBank/DDBJ databases">
        <authorList>
            <person name="Lanie J.A."/>
            <person name="Ng W.-L."/>
            <person name="Kazmierczak K.M."/>
            <person name="Andrzejewski T.M."/>
            <person name="Davidsen T.M."/>
            <person name="Wayne K.J."/>
            <person name="Tettelin H."/>
            <person name="Glass J.I."/>
            <person name="Rusch D."/>
            <person name="Podicherti R."/>
            <person name="Tsui H.-C.T."/>
            <person name="Winkler M.E."/>
        </authorList>
    </citation>
    <scope>NUCLEOTIDE SEQUENCE</scope>
</reference>
<dbReference type="AlphaFoldDB" id="A0A382P1Y3"/>